<dbReference type="RefSeq" id="WP_390295127.1">
    <property type="nucleotide sequence ID" value="NZ_JBHSFU010000004.1"/>
</dbReference>
<organism evidence="1 2">
    <name type="scientific">Virgibacillus kekensis</name>
    <dbReference type="NCBI Taxonomy" id="202261"/>
    <lineage>
        <taxon>Bacteria</taxon>
        <taxon>Bacillati</taxon>
        <taxon>Bacillota</taxon>
        <taxon>Bacilli</taxon>
        <taxon>Bacillales</taxon>
        <taxon>Bacillaceae</taxon>
        <taxon>Virgibacillus</taxon>
    </lineage>
</organism>
<dbReference type="EMBL" id="JBHSFU010000004">
    <property type="protein sequence ID" value="MFC4558424.1"/>
    <property type="molecule type" value="Genomic_DNA"/>
</dbReference>
<proteinExistence type="predicted"/>
<dbReference type="Proteomes" id="UP001595989">
    <property type="component" value="Unassembled WGS sequence"/>
</dbReference>
<reference evidence="2" key="1">
    <citation type="journal article" date="2019" name="Int. J. Syst. Evol. Microbiol.">
        <title>The Global Catalogue of Microorganisms (GCM) 10K type strain sequencing project: providing services to taxonomists for standard genome sequencing and annotation.</title>
        <authorList>
            <consortium name="The Broad Institute Genomics Platform"/>
            <consortium name="The Broad Institute Genome Sequencing Center for Infectious Disease"/>
            <person name="Wu L."/>
            <person name="Ma J."/>
        </authorList>
    </citation>
    <scope>NUCLEOTIDE SEQUENCE [LARGE SCALE GENOMIC DNA]</scope>
    <source>
        <strain evidence="2">CGMCC 4.7426</strain>
    </source>
</reference>
<keyword evidence="2" id="KW-1185">Reference proteome</keyword>
<dbReference type="InterPro" id="IPR058870">
    <property type="entry name" value="YuzC"/>
</dbReference>
<evidence type="ECO:0000313" key="1">
    <source>
        <dbReference type="EMBL" id="MFC4558424.1"/>
    </source>
</evidence>
<name>A0ABV9DKU9_9BACI</name>
<accession>A0ABV9DKU9</accession>
<sequence length="126" mass="14720">MYAQTYFCPHCRSYFNYPAGFQEFRQYPETDPQLFVQSAQEFKSLLTDASEILDELAESEDFAKKIMSAAQKNNKQEVQHLIDSIGVDSDVKIDYNPDNLNLKMSSQVEDTECCQLEMAIRWRRFP</sequence>
<dbReference type="Pfam" id="PF26344">
    <property type="entry name" value="YuzC"/>
    <property type="match status" value="1"/>
</dbReference>
<protein>
    <submittedName>
        <fullName evidence="1">Uncharacterized protein</fullName>
    </submittedName>
</protein>
<gene>
    <name evidence="1" type="ORF">ACFO3D_09385</name>
</gene>
<evidence type="ECO:0000313" key="2">
    <source>
        <dbReference type="Proteomes" id="UP001595989"/>
    </source>
</evidence>
<comment type="caution">
    <text evidence="1">The sequence shown here is derived from an EMBL/GenBank/DDBJ whole genome shotgun (WGS) entry which is preliminary data.</text>
</comment>